<feature type="non-terminal residue" evidence="2">
    <location>
        <position position="834"/>
    </location>
</feature>
<feature type="compositionally biased region" description="Basic and acidic residues" evidence="1">
    <location>
        <begin position="23"/>
        <end position="48"/>
    </location>
</feature>
<gene>
    <name evidence="2" type="ORF">MNOR_LOCUS39394</name>
</gene>
<dbReference type="AlphaFoldDB" id="A0AAV2SSD4"/>
<proteinExistence type="predicted"/>
<feature type="compositionally biased region" description="Basic and acidic residues" evidence="1">
    <location>
        <begin position="333"/>
        <end position="347"/>
    </location>
</feature>
<protein>
    <submittedName>
        <fullName evidence="2">Uncharacterized protein</fullName>
    </submittedName>
</protein>
<feature type="compositionally biased region" description="Polar residues" evidence="1">
    <location>
        <begin position="140"/>
        <end position="153"/>
    </location>
</feature>
<feature type="compositionally biased region" description="Polar residues" evidence="1">
    <location>
        <begin position="431"/>
        <end position="450"/>
    </location>
</feature>
<feature type="region of interest" description="Disordered" evidence="1">
    <location>
        <begin position="61"/>
        <end position="158"/>
    </location>
</feature>
<feature type="compositionally biased region" description="Polar residues" evidence="1">
    <location>
        <begin position="718"/>
        <end position="733"/>
    </location>
</feature>
<feature type="region of interest" description="Disordered" evidence="1">
    <location>
        <begin position="1"/>
        <end position="48"/>
    </location>
</feature>
<name>A0AAV2SSD4_MEGNR</name>
<feature type="compositionally biased region" description="Basic and acidic residues" evidence="1">
    <location>
        <begin position="512"/>
        <end position="534"/>
    </location>
</feature>
<feature type="compositionally biased region" description="Basic and acidic residues" evidence="1">
    <location>
        <begin position="741"/>
        <end position="753"/>
    </location>
</feature>
<feature type="region of interest" description="Disordered" evidence="1">
    <location>
        <begin position="196"/>
        <end position="834"/>
    </location>
</feature>
<dbReference type="Proteomes" id="UP001497623">
    <property type="component" value="Unassembled WGS sequence"/>
</dbReference>
<feature type="compositionally biased region" description="Basic and acidic residues" evidence="1">
    <location>
        <begin position="676"/>
        <end position="707"/>
    </location>
</feature>
<feature type="compositionally biased region" description="Basic and acidic residues" evidence="1">
    <location>
        <begin position="813"/>
        <end position="834"/>
    </location>
</feature>
<reference evidence="2 3" key="1">
    <citation type="submission" date="2024-05" db="EMBL/GenBank/DDBJ databases">
        <authorList>
            <person name="Wallberg A."/>
        </authorList>
    </citation>
    <scope>NUCLEOTIDE SEQUENCE [LARGE SCALE GENOMIC DNA]</scope>
</reference>
<feature type="compositionally biased region" description="Basic and acidic residues" evidence="1">
    <location>
        <begin position="453"/>
        <end position="468"/>
    </location>
</feature>
<keyword evidence="3" id="KW-1185">Reference proteome</keyword>
<organism evidence="2 3">
    <name type="scientific">Meganyctiphanes norvegica</name>
    <name type="common">Northern krill</name>
    <name type="synonym">Thysanopoda norvegica</name>
    <dbReference type="NCBI Taxonomy" id="48144"/>
    <lineage>
        <taxon>Eukaryota</taxon>
        <taxon>Metazoa</taxon>
        <taxon>Ecdysozoa</taxon>
        <taxon>Arthropoda</taxon>
        <taxon>Crustacea</taxon>
        <taxon>Multicrustacea</taxon>
        <taxon>Malacostraca</taxon>
        <taxon>Eumalacostraca</taxon>
        <taxon>Eucarida</taxon>
        <taxon>Euphausiacea</taxon>
        <taxon>Euphausiidae</taxon>
        <taxon>Meganyctiphanes</taxon>
    </lineage>
</organism>
<feature type="compositionally biased region" description="Basic and acidic residues" evidence="1">
    <location>
        <begin position="61"/>
        <end position="112"/>
    </location>
</feature>
<accession>A0AAV2SSD4</accession>
<evidence type="ECO:0000313" key="2">
    <source>
        <dbReference type="EMBL" id="CAL4225611.1"/>
    </source>
</evidence>
<feature type="compositionally biased region" description="Basic and acidic residues" evidence="1">
    <location>
        <begin position="360"/>
        <end position="429"/>
    </location>
</feature>
<feature type="compositionally biased region" description="Polar residues" evidence="1">
    <location>
        <begin position="470"/>
        <end position="492"/>
    </location>
</feature>
<evidence type="ECO:0000313" key="3">
    <source>
        <dbReference type="Proteomes" id="UP001497623"/>
    </source>
</evidence>
<feature type="compositionally biased region" description="Polar residues" evidence="1">
    <location>
        <begin position="536"/>
        <end position="559"/>
    </location>
</feature>
<feature type="compositionally biased region" description="Polar residues" evidence="1">
    <location>
        <begin position="628"/>
        <end position="641"/>
    </location>
</feature>
<feature type="compositionally biased region" description="Basic and acidic residues" evidence="1">
    <location>
        <begin position="272"/>
        <end position="314"/>
    </location>
</feature>
<sequence>MIDKKGANDQDMGENKNQTSDTEIEKIKHDENVKSNVKSDDTIKSKHNEICHVIKKIDKDKIKDIKSSTDKRNIDKDKDKEKDIILSKIFEHKNSNTKMRDKEKEKSSDNLRKTGKSSSGKTINIKRSSTSKDLKSSASHTENISSNVKSNPAPSAEPKVDLLSFLSKTREVKKQKIVNQEQKVCNSIQFNKLMVIKTEPEEEESDLGDNMSSQASPSVTQKSLSISEPTTLATSSDENTNPQTLSISALPDDGDFQSQIDSDQETVAFDETPEKNGDDEINKIETRNSKHDENEKGLNKLENRIISDKSDDKGRNKRKNNYSDSSKEKKKMRGDDADKKKRGERNENKKKRVDSPSNRDGSDSSKEKHRLSSEDSAKRKQEDSNENKNNIEDGLSDKDCSDSKENKRLRGGDNDKKQEEKDKNKKAGEDIQSNKSTQVIATPTPNQKPINANDKKQEEKDKNKKAGEDIQSNKSSQVIATPPNQKPINAVTSKAKPGGDKGLTKIDSTSKPSDDNDKNEQEKRNENKKGKEDNQSDTLSSQVVTTPLPNEKSINNITSIEKIGENKDIGQMETSKPSDSSKEKNINKGDDNTKKQDESKEKNILEGDDNDKKQEKNYENNKDKENNQSDILSTQIDTTPIPNKELIQDISSIEKTGGNKGLEQLVPSKTSNSSKENNRNNGDDNDKKKQEERDDNKKNKKHDRDVNKNNTEGGKPDTLSSPVVTRPIPTQKQIIDISISKPEDNKDIEKNETTKPTYINEEKRRWDCDNNDKKKQEERFDNKKPREDSKNTTFTSEAVNKPIPNQKINDSASKVKPEYSKGIENKETNKPFTE</sequence>
<dbReference type="EMBL" id="CAXKWB010101670">
    <property type="protein sequence ID" value="CAL4225611.1"/>
    <property type="molecule type" value="Genomic_DNA"/>
</dbReference>
<evidence type="ECO:0000256" key="1">
    <source>
        <dbReference type="SAM" id="MobiDB-lite"/>
    </source>
</evidence>
<feature type="compositionally biased region" description="Basic and acidic residues" evidence="1">
    <location>
        <begin position="579"/>
        <end position="627"/>
    </location>
</feature>
<feature type="compositionally biased region" description="Polar residues" evidence="1">
    <location>
        <begin position="210"/>
        <end position="247"/>
    </location>
</feature>
<comment type="caution">
    <text evidence="2">The sequence shown here is derived from an EMBL/GenBank/DDBJ whole genome shotgun (WGS) entry which is preliminary data.</text>
</comment>
<feature type="compositionally biased region" description="Basic and acidic residues" evidence="1">
    <location>
        <begin position="760"/>
        <end position="790"/>
    </location>
</feature>